<dbReference type="InterPro" id="IPR000847">
    <property type="entry name" value="LysR_HTH_N"/>
</dbReference>
<organism evidence="2 3">
    <name type="scientific">Companilactobacillus kimchiensis</name>
    <dbReference type="NCBI Taxonomy" id="993692"/>
    <lineage>
        <taxon>Bacteria</taxon>
        <taxon>Bacillati</taxon>
        <taxon>Bacillota</taxon>
        <taxon>Bacilli</taxon>
        <taxon>Lactobacillales</taxon>
        <taxon>Lactobacillaceae</taxon>
        <taxon>Companilactobacillus</taxon>
    </lineage>
</organism>
<dbReference type="PANTHER" id="PTHR30419">
    <property type="entry name" value="HTH-TYPE TRANSCRIPTIONAL REGULATOR YBHD"/>
    <property type="match status" value="1"/>
</dbReference>
<evidence type="ECO:0000313" key="2">
    <source>
        <dbReference type="EMBL" id="KRO00604.1"/>
    </source>
</evidence>
<dbReference type="STRING" id="993692.IV57_GL001042"/>
<dbReference type="AlphaFoldDB" id="A0A0R2LKA5"/>
<reference evidence="2 3" key="1">
    <citation type="journal article" date="2015" name="Genome Announc.">
        <title>Expanding the biotechnology potential of lactobacilli through comparative genomics of 213 strains and associated genera.</title>
        <authorList>
            <person name="Sun Z."/>
            <person name="Harris H.M."/>
            <person name="McCann A."/>
            <person name="Guo C."/>
            <person name="Argimon S."/>
            <person name="Zhang W."/>
            <person name="Yang X."/>
            <person name="Jeffery I.B."/>
            <person name="Cooney J.C."/>
            <person name="Kagawa T.F."/>
            <person name="Liu W."/>
            <person name="Song Y."/>
            <person name="Salvetti E."/>
            <person name="Wrobel A."/>
            <person name="Rasinkangas P."/>
            <person name="Parkhill J."/>
            <person name="Rea M.C."/>
            <person name="O'Sullivan O."/>
            <person name="Ritari J."/>
            <person name="Douillard F.P."/>
            <person name="Paul Ross R."/>
            <person name="Yang R."/>
            <person name="Briner A.E."/>
            <person name="Felis G.E."/>
            <person name="de Vos W.M."/>
            <person name="Barrangou R."/>
            <person name="Klaenhammer T.R."/>
            <person name="Caufield P.W."/>
            <person name="Cui Y."/>
            <person name="Zhang H."/>
            <person name="O'Toole P.W."/>
        </authorList>
    </citation>
    <scope>NUCLEOTIDE SEQUENCE [LARGE SCALE GENOMIC DNA]</scope>
    <source>
        <strain evidence="2 3">DSM 24716</strain>
    </source>
</reference>
<dbReference type="Proteomes" id="UP000051006">
    <property type="component" value="Unassembled WGS sequence"/>
</dbReference>
<name>A0A0R2LKA5_9LACO</name>
<accession>A0A0R2LKA5</accession>
<dbReference type="EMBL" id="JQCF01000002">
    <property type="protein sequence ID" value="KRO00604.1"/>
    <property type="molecule type" value="Genomic_DNA"/>
</dbReference>
<dbReference type="PATRIC" id="fig|993692.3.peg.1057"/>
<sequence>MIELSTLNIFNTVVESGSFSSASTKLFMSSPAVLHRMNGLEESLGVSVFVRNAQGITLTKPGEVLYSNSKKLLEQSEHIVNIVKKSAMETNLTIRIGSAIINPIGDLNGLWNRIAQRLPQYHLQFIPLENETFKFPDTYNNMGKKVDILFSPYGMNSVQDKINFIEVGRYNFTIMMHVNDPLANKKSIELADLEGASVNMMPIGMSKEIDHEIKRQDLKINLINTDAHYTINTFNRFTASGKYLLSLSCWNNVLPGLINKPLDVPFSLPYGFITTNKPDESLKLFIDILKSEIKK</sequence>
<proteinExistence type="predicted"/>
<comment type="caution">
    <text evidence="2">The sequence shown here is derived from an EMBL/GenBank/DDBJ whole genome shotgun (WGS) entry which is preliminary data.</text>
</comment>
<dbReference type="InterPro" id="IPR050950">
    <property type="entry name" value="HTH-type_LysR_regulators"/>
</dbReference>
<dbReference type="RefSeq" id="WP_057879871.1">
    <property type="nucleotide sequence ID" value="NZ_JQCF01000002.1"/>
</dbReference>
<dbReference type="GO" id="GO:0005829">
    <property type="term" value="C:cytosol"/>
    <property type="evidence" value="ECO:0007669"/>
    <property type="project" value="TreeGrafter"/>
</dbReference>
<dbReference type="PROSITE" id="PS50931">
    <property type="entry name" value="HTH_LYSR"/>
    <property type="match status" value="1"/>
</dbReference>
<dbReference type="InterPro" id="IPR036390">
    <property type="entry name" value="WH_DNA-bd_sf"/>
</dbReference>
<evidence type="ECO:0000313" key="3">
    <source>
        <dbReference type="Proteomes" id="UP000051006"/>
    </source>
</evidence>
<gene>
    <name evidence="2" type="ORF">IV57_GL001042</name>
</gene>
<feature type="domain" description="HTH lysR-type" evidence="1">
    <location>
        <begin position="2"/>
        <end position="59"/>
    </location>
</feature>
<evidence type="ECO:0000259" key="1">
    <source>
        <dbReference type="PROSITE" id="PS50931"/>
    </source>
</evidence>
<protein>
    <submittedName>
        <fullName evidence="2">LysR family transcriptional regulator</fullName>
    </submittedName>
</protein>
<dbReference type="GO" id="GO:0003700">
    <property type="term" value="F:DNA-binding transcription factor activity"/>
    <property type="evidence" value="ECO:0007669"/>
    <property type="project" value="InterPro"/>
</dbReference>
<dbReference type="PANTHER" id="PTHR30419:SF8">
    <property type="entry name" value="NITROGEN ASSIMILATION TRANSCRIPTIONAL ACTIVATOR-RELATED"/>
    <property type="match status" value="1"/>
</dbReference>
<dbReference type="Pfam" id="PF00126">
    <property type="entry name" value="HTH_1"/>
    <property type="match status" value="1"/>
</dbReference>
<dbReference type="InterPro" id="IPR036388">
    <property type="entry name" value="WH-like_DNA-bd_sf"/>
</dbReference>
<dbReference type="SUPFAM" id="SSF46785">
    <property type="entry name" value="Winged helix' DNA-binding domain"/>
    <property type="match status" value="1"/>
</dbReference>
<keyword evidence="3" id="KW-1185">Reference proteome</keyword>
<dbReference type="Gene3D" id="1.10.10.10">
    <property type="entry name" value="Winged helix-like DNA-binding domain superfamily/Winged helix DNA-binding domain"/>
    <property type="match status" value="1"/>
</dbReference>